<organism evidence="2">
    <name type="scientific">marine sediment metagenome</name>
    <dbReference type="NCBI Taxonomy" id="412755"/>
    <lineage>
        <taxon>unclassified sequences</taxon>
        <taxon>metagenomes</taxon>
        <taxon>ecological metagenomes</taxon>
    </lineage>
</organism>
<comment type="caution">
    <text evidence="2">The sequence shown here is derived from an EMBL/GenBank/DDBJ whole genome shotgun (WGS) entry which is preliminary data.</text>
</comment>
<evidence type="ECO:0000256" key="1">
    <source>
        <dbReference type="SAM" id="Phobius"/>
    </source>
</evidence>
<evidence type="ECO:0000313" key="2">
    <source>
        <dbReference type="EMBL" id="KKN97171.1"/>
    </source>
</evidence>
<name>A0A0F9XDP4_9ZZZZ</name>
<protein>
    <recommendedName>
        <fullName evidence="3">Type IV pilus modification protein PilV</fullName>
    </recommendedName>
</protein>
<reference evidence="2" key="1">
    <citation type="journal article" date="2015" name="Nature">
        <title>Complex archaea that bridge the gap between prokaryotes and eukaryotes.</title>
        <authorList>
            <person name="Spang A."/>
            <person name="Saw J.H."/>
            <person name="Jorgensen S.L."/>
            <person name="Zaremba-Niedzwiedzka K."/>
            <person name="Martijn J."/>
            <person name="Lind A.E."/>
            <person name="van Eijk R."/>
            <person name="Schleper C."/>
            <person name="Guy L."/>
            <person name="Ettema T.J."/>
        </authorList>
    </citation>
    <scope>NUCLEOTIDE SEQUENCE</scope>
</reference>
<gene>
    <name evidence="2" type="ORF">LCGC14_0161460</name>
</gene>
<evidence type="ECO:0008006" key="3">
    <source>
        <dbReference type="Google" id="ProtNLM"/>
    </source>
</evidence>
<proteinExistence type="predicted"/>
<keyword evidence="1" id="KW-1133">Transmembrane helix</keyword>
<sequence>MSTTINNQKGISVIEILVAIAVLLISFIGIFGILVFSLKTSHSIKETTLANFLAQETIEAVRNFRDGTTWNVDGLGTLTTEVAYHQEQIGDTPPQWTLALGEEIINGFLRKVIFESVDRDANDNIVESGGTDDPETRKITVTVSWQDKNVEITTYLTNWR</sequence>
<dbReference type="EMBL" id="LAZR01000060">
    <property type="protein sequence ID" value="KKN97171.1"/>
    <property type="molecule type" value="Genomic_DNA"/>
</dbReference>
<dbReference type="AlphaFoldDB" id="A0A0F9XDP4"/>
<keyword evidence="1" id="KW-0812">Transmembrane</keyword>
<feature type="transmembrane region" description="Helical" evidence="1">
    <location>
        <begin position="12"/>
        <end position="36"/>
    </location>
</feature>
<accession>A0A0F9XDP4</accession>
<keyword evidence="1" id="KW-0472">Membrane</keyword>